<dbReference type="HAMAP" id="MF_00083">
    <property type="entry name" value="Pept_tRNA_hydro_bact"/>
    <property type="match status" value="1"/>
</dbReference>
<evidence type="ECO:0000256" key="3">
    <source>
        <dbReference type="ARBA" id="ARBA00022801"/>
    </source>
</evidence>
<reference evidence="6" key="1">
    <citation type="submission" date="2020-05" db="EMBL/GenBank/DDBJ databases">
        <authorList>
            <person name="Chiriac C."/>
            <person name="Salcher M."/>
            <person name="Ghai R."/>
            <person name="Kavagutti S V."/>
        </authorList>
    </citation>
    <scope>NUCLEOTIDE SEQUENCE</scope>
</reference>
<protein>
    <recommendedName>
        <fullName evidence="1">peptidyl-tRNA hydrolase</fullName>
        <ecNumber evidence="1">3.1.1.29</ecNumber>
    </recommendedName>
</protein>
<evidence type="ECO:0000256" key="2">
    <source>
        <dbReference type="ARBA" id="ARBA00022555"/>
    </source>
</evidence>
<keyword evidence="2" id="KW-0820">tRNA-binding</keyword>
<accession>A0A6J6E8G8</accession>
<evidence type="ECO:0000313" key="6">
    <source>
        <dbReference type="EMBL" id="CAB4572126.1"/>
    </source>
</evidence>
<dbReference type="CDD" id="cd00462">
    <property type="entry name" value="PTH"/>
    <property type="match status" value="1"/>
</dbReference>
<dbReference type="Pfam" id="PF01195">
    <property type="entry name" value="Pept_tRNA_hydro"/>
    <property type="match status" value="1"/>
</dbReference>
<dbReference type="NCBIfam" id="TIGR00447">
    <property type="entry name" value="pth"/>
    <property type="match status" value="1"/>
</dbReference>
<proteinExistence type="inferred from homology"/>
<dbReference type="GO" id="GO:0004045">
    <property type="term" value="F:peptidyl-tRNA hydrolase activity"/>
    <property type="evidence" value="ECO:0007669"/>
    <property type="project" value="UniProtKB-EC"/>
</dbReference>
<dbReference type="InterPro" id="IPR001328">
    <property type="entry name" value="Pept_tRNA_hydro"/>
</dbReference>
<dbReference type="GO" id="GO:0000049">
    <property type="term" value="F:tRNA binding"/>
    <property type="evidence" value="ECO:0007669"/>
    <property type="project" value="UniProtKB-KW"/>
</dbReference>
<dbReference type="PROSITE" id="PS01196">
    <property type="entry name" value="PEPT_TRNA_HYDROL_2"/>
    <property type="match status" value="1"/>
</dbReference>
<evidence type="ECO:0000256" key="4">
    <source>
        <dbReference type="ARBA" id="ARBA00022884"/>
    </source>
</evidence>
<comment type="similarity">
    <text evidence="5">Belongs to the PTH family.</text>
</comment>
<sequence length="193" mass="21080">MTDSPWLVIGLGNPGPEYKNTRHNVGAMVIDQVVSDLGEKLTHNKKVTSDVCETRLGTKRVVLATLRCYMNESGGPTSSLMNFYKIPVENMIVMHDELDLPFGEIRIKQGGGDNGHNGLKSIRGSIDSGEFVRLRLGIGRPPGPMDPGDFVLKPFNFFEKSQMTQYLEASSKALSDIVSLGVDQAQNLNNGNA</sequence>
<dbReference type="InterPro" id="IPR036416">
    <property type="entry name" value="Pept_tRNA_hydro_sf"/>
</dbReference>
<dbReference type="SUPFAM" id="SSF53178">
    <property type="entry name" value="Peptidyl-tRNA hydrolase-like"/>
    <property type="match status" value="1"/>
</dbReference>
<keyword evidence="3" id="KW-0378">Hydrolase</keyword>
<keyword evidence="4" id="KW-0694">RNA-binding</keyword>
<organism evidence="6">
    <name type="scientific">freshwater metagenome</name>
    <dbReference type="NCBI Taxonomy" id="449393"/>
    <lineage>
        <taxon>unclassified sequences</taxon>
        <taxon>metagenomes</taxon>
        <taxon>ecological metagenomes</taxon>
    </lineage>
</organism>
<evidence type="ECO:0000256" key="1">
    <source>
        <dbReference type="ARBA" id="ARBA00013260"/>
    </source>
</evidence>
<name>A0A6J6E8G8_9ZZZZ</name>
<dbReference type="EMBL" id="CAEZTU010000008">
    <property type="protein sequence ID" value="CAB4572126.1"/>
    <property type="molecule type" value="Genomic_DNA"/>
</dbReference>
<gene>
    <name evidence="6" type="ORF">UFOPK1740_00307</name>
</gene>
<dbReference type="EC" id="3.1.1.29" evidence="1"/>
<dbReference type="Gene3D" id="3.40.50.1470">
    <property type="entry name" value="Peptidyl-tRNA hydrolase"/>
    <property type="match status" value="1"/>
</dbReference>
<dbReference type="FunFam" id="3.40.50.1470:FF:000001">
    <property type="entry name" value="Peptidyl-tRNA hydrolase"/>
    <property type="match status" value="1"/>
</dbReference>
<dbReference type="PANTHER" id="PTHR17224:SF1">
    <property type="entry name" value="PEPTIDYL-TRNA HYDROLASE"/>
    <property type="match status" value="1"/>
</dbReference>
<dbReference type="PROSITE" id="PS01195">
    <property type="entry name" value="PEPT_TRNA_HYDROL_1"/>
    <property type="match status" value="1"/>
</dbReference>
<dbReference type="AlphaFoldDB" id="A0A6J6E8G8"/>
<dbReference type="InterPro" id="IPR018171">
    <property type="entry name" value="Pept_tRNA_hydro_CS"/>
</dbReference>
<dbReference type="PANTHER" id="PTHR17224">
    <property type="entry name" value="PEPTIDYL-TRNA HYDROLASE"/>
    <property type="match status" value="1"/>
</dbReference>
<evidence type="ECO:0000256" key="5">
    <source>
        <dbReference type="ARBA" id="ARBA00038063"/>
    </source>
</evidence>